<dbReference type="RefSeq" id="WP_154523559.1">
    <property type="nucleotide sequence ID" value="NZ_JAXEDB010000025.1"/>
</dbReference>
<reference evidence="2 3" key="1">
    <citation type="submission" date="2019-08" db="EMBL/GenBank/DDBJ databases">
        <title>In-depth cultivation of the pig gut microbiome towards novel bacterial diversity and tailored functional studies.</title>
        <authorList>
            <person name="Wylensek D."/>
            <person name="Hitch T.C.A."/>
            <person name="Clavel T."/>
        </authorList>
    </citation>
    <scope>NUCLEOTIDE SEQUENCE [LARGE SCALE GENOMIC DNA]</scope>
    <source>
        <strain evidence="2 3">Oil+RF-744-WCA-WT-11</strain>
    </source>
</reference>
<feature type="chain" id="PRO_5039644004" evidence="1">
    <location>
        <begin position="24"/>
        <end position="161"/>
    </location>
</feature>
<comment type="caution">
    <text evidence="2">The sequence shown here is derived from an EMBL/GenBank/DDBJ whole genome shotgun (WGS) entry which is preliminary data.</text>
</comment>
<feature type="signal peptide" evidence="1">
    <location>
        <begin position="1"/>
        <end position="23"/>
    </location>
</feature>
<gene>
    <name evidence="2" type="ORF">FYJ35_04020</name>
</gene>
<protein>
    <submittedName>
        <fullName evidence="2">DUF4358 domain-containing protein</fullName>
    </submittedName>
</protein>
<accession>A0A6L5X413</accession>
<evidence type="ECO:0000313" key="2">
    <source>
        <dbReference type="EMBL" id="MSS14217.1"/>
    </source>
</evidence>
<dbReference type="Pfam" id="PF14270">
    <property type="entry name" value="DUF4358"/>
    <property type="match status" value="1"/>
</dbReference>
<name>A0A6L5X413_9FIRM</name>
<dbReference type="PROSITE" id="PS51257">
    <property type="entry name" value="PROKAR_LIPOPROTEIN"/>
    <property type="match status" value="1"/>
</dbReference>
<dbReference type="EMBL" id="VULZ01000003">
    <property type="protein sequence ID" value="MSS14217.1"/>
    <property type="molecule type" value="Genomic_DNA"/>
</dbReference>
<keyword evidence="3" id="KW-1185">Reference proteome</keyword>
<organism evidence="2 3">
    <name type="scientific">Porcincola intestinalis</name>
    <dbReference type="NCBI Taxonomy" id="2606632"/>
    <lineage>
        <taxon>Bacteria</taxon>
        <taxon>Bacillati</taxon>
        <taxon>Bacillota</taxon>
        <taxon>Clostridia</taxon>
        <taxon>Lachnospirales</taxon>
        <taxon>Lachnospiraceae</taxon>
        <taxon>Porcincola</taxon>
    </lineage>
</organism>
<sequence>MKRFRKITAVVLAAVCAALLLTACGGGSSKGTSSIDVSALADELNKDTVKNDTLTETSSDMLSSIYFFKDGQVTESKAYMSSGSTADEICVVKCRDDATTDDVEKLFQSRVQKQSDLYATYKAEESDKLKKAIIKSTGSYTVLVVCDDYDKANEILSKYGF</sequence>
<proteinExistence type="predicted"/>
<dbReference type="Proteomes" id="UP000481852">
    <property type="component" value="Unassembled WGS sequence"/>
</dbReference>
<keyword evidence="1" id="KW-0732">Signal</keyword>
<evidence type="ECO:0000313" key="3">
    <source>
        <dbReference type="Proteomes" id="UP000481852"/>
    </source>
</evidence>
<dbReference type="InterPro" id="IPR025648">
    <property type="entry name" value="DUF4358"/>
</dbReference>
<evidence type="ECO:0000256" key="1">
    <source>
        <dbReference type="SAM" id="SignalP"/>
    </source>
</evidence>
<dbReference type="AlphaFoldDB" id="A0A6L5X413"/>